<feature type="non-terminal residue" evidence="1">
    <location>
        <position position="203"/>
    </location>
</feature>
<evidence type="ECO:0000313" key="1">
    <source>
        <dbReference type="EMBL" id="ETJ23858.1"/>
    </source>
</evidence>
<evidence type="ECO:0000313" key="2">
    <source>
        <dbReference type="Proteomes" id="UP000018853"/>
    </source>
</evidence>
<dbReference type="PANTHER" id="PTHR30092:SF0">
    <property type="entry name" value="INNER MEMBRANE PROTEIN CRED"/>
    <property type="match status" value="1"/>
</dbReference>
<protein>
    <submittedName>
        <fullName evidence="1">Inner membrane protein CreD</fullName>
    </submittedName>
</protein>
<accession>W1X0M3</accession>
<dbReference type="InterPro" id="IPR010364">
    <property type="entry name" value="Uncharacterised_IM_CreD"/>
</dbReference>
<dbReference type="EMBL" id="AZLZ01001473">
    <property type="protein sequence ID" value="ETJ23858.1"/>
    <property type="molecule type" value="Genomic_DNA"/>
</dbReference>
<dbReference type="PANTHER" id="PTHR30092">
    <property type="entry name" value="INNER MEMBRANE PROTEIN CRED"/>
    <property type="match status" value="1"/>
</dbReference>
<proteinExistence type="predicted"/>
<dbReference type="AlphaFoldDB" id="W1X0M3"/>
<reference evidence="1 2" key="1">
    <citation type="submission" date="2013-12" db="EMBL/GenBank/DDBJ databases">
        <title>A Varibaculum cambriense genome reconstructed from a premature infant gut community with otherwise low bacterial novelty that shifts toward anaerobic metabolism during the third week of life.</title>
        <authorList>
            <person name="Brown C.T."/>
            <person name="Sharon I."/>
            <person name="Thomas B.C."/>
            <person name="Castelle C.J."/>
            <person name="Morowitz M.J."/>
            <person name="Banfield J.F."/>
        </authorList>
    </citation>
    <scope>NUCLEOTIDE SEQUENCE [LARGE SCALE GENOMIC DNA]</scope>
    <source>
        <strain evidence="2">DORA_A_5_14_21</strain>
    </source>
</reference>
<dbReference type="Pfam" id="PF06123">
    <property type="entry name" value="CreD"/>
    <property type="match status" value="1"/>
</dbReference>
<dbReference type="GO" id="GO:0005886">
    <property type="term" value="C:plasma membrane"/>
    <property type="evidence" value="ECO:0007669"/>
    <property type="project" value="TreeGrafter"/>
</dbReference>
<comment type="caution">
    <text evidence="1">The sequence shown here is derived from an EMBL/GenBank/DDBJ whole genome shotgun (WGS) entry which is preliminary data.</text>
</comment>
<dbReference type="Proteomes" id="UP000018853">
    <property type="component" value="Unassembled WGS sequence"/>
</dbReference>
<organism evidence="1 2">
    <name type="scientific">Escherichia coli DORA_A_5_14_21</name>
    <dbReference type="NCBI Taxonomy" id="1403943"/>
    <lineage>
        <taxon>Bacteria</taxon>
        <taxon>Pseudomonadati</taxon>
        <taxon>Pseudomonadota</taxon>
        <taxon>Gammaproteobacteria</taxon>
        <taxon>Enterobacterales</taxon>
        <taxon>Enterobacteriaceae</taxon>
        <taxon>Escherichia</taxon>
    </lineage>
</organism>
<sequence length="203" mass="22553">MLKSPLFWKMTTLFGAVLLLLIPIMLIRQVIVERADYRSDVEDAIRQSTSGPQKLVGPLIAIPVTELYTVQEEDKTVERKRSFIHFWLPESLMVDGNQNVEERKIGIYTGQVWHSDLTLKADFDVSRLSELNAPNITLGKPFIVISVGDARGIGVVKAPEVNGTALTIEPGTGLEQGGQGVHIPLPEGDWRKQNLKLNMALNL</sequence>
<gene>
    <name evidence="1" type="ORF">Q609_ECAC01473G0001</name>
</gene>
<name>W1X0M3_ECOLX</name>